<proteinExistence type="predicted"/>
<dbReference type="EMBL" id="CAICTM010000660">
    <property type="protein sequence ID" value="CAB9514560.1"/>
    <property type="molecule type" value="Genomic_DNA"/>
</dbReference>
<sequence>MCISNQAEFQVMEAVVDNRRRASASDGIKSEKSTEKHINRRASYGAAEERKARKKNLHRRVSFSDDISEPSESSYQLSKSRKRAMWYDKWEMAEIQDNLWYLIENEVDLEKEDESMRGLELYMDNERSTQSEESNQFMLQILRRVRKAGLDESFDIESLATSVNEEAIKTGDMQAAQDSAEAYMIYLETMSPETVNSFFHSPCAVPV</sequence>
<reference evidence="2" key="1">
    <citation type="submission" date="2020-06" db="EMBL/GenBank/DDBJ databases">
        <authorList>
            <consortium name="Plant Systems Biology data submission"/>
        </authorList>
    </citation>
    <scope>NUCLEOTIDE SEQUENCE</scope>
    <source>
        <strain evidence="2">D6</strain>
    </source>
</reference>
<feature type="region of interest" description="Disordered" evidence="1">
    <location>
        <begin position="20"/>
        <end position="73"/>
    </location>
</feature>
<feature type="compositionally biased region" description="Basic residues" evidence="1">
    <location>
        <begin position="52"/>
        <end position="61"/>
    </location>
</feature>
<feature type="compositionally biased region" description="Basic and acidic residues" evidence="1">
    <location>
        <begin position="28"/>
        <end position="37"/>
    </location>
</feature>
<dbReference type="AlphaFoldDB" id="A0A9N8E643"/>
<protein>
    <submittedName>
        <fullName evidence="2">Uncharacterized protein</fullName>
    </submittedName>
</protein>
<organism evidence="2 3">
    <name type="scientific">Seminavis robusta</name>
    <dbReference type="NCBI Taxonomy" id="568900"/>
    <lineage>
        <taxon>Eukaryota</taxon>
        <taxon>Sar</taxon>
        <taxon>Stramenopiles</taxon>
        <taxon>Ochrophyta</taxon>
        <taxon>Bacillariophyta</taxon>
        <taxon>Bacillariophyceae</taxon>
        <taxon>Bacillariophycidae</taxon>
        <taxon>Naviculales</taxon>
        <taxon>Naviculaceae</taxon>
        <taxon>Seminavis</taxon>
    </lineage>
</organism>
<dbReference type="Proteomes" id="UP001153069">
    <property type="component" value="Unassembled WGS sequence"/>
</dbReference>
<evidence type="ECO:0000256" key="1">
    <source>
        <dbReference type="SAM" id="MobiDB-lite"/>
    </source>
</evidence>
<accession>A0A9N8E643</accession>
<evidence type="ECO:0000313" key="3">
    <source>
        <dbReference type="Proteomes" id="UP001153069"/>
    </source>
</evidence>
<evidence type="ECO:0000313" key="2">
    <source>
        <dbReference type="EMBL" id="CAB9514560.1"/>
    </source>
</evidence>
<comment type="caution">
    <text evidence="2">The sequence shown here is derived from an EMBL/GenBank/DDBJ whole genome shotgun (WGS) entry which is preliminary data.</text>
</comment>
<name>A0A9N8E643_9STRA</name>
<gene>
    <name evidence="2" type="ORF">SEMRO_661_G183150.1</name>
</gene>
<keyword evidence="3" id="KW-1185">Reference proteome</keyword>